<accession>A0A160TWT3</accession>
<dbReference type="Gene3D" id="3.90.10.10">
    <property type="entry name" value="Cytochrome C3"/>
    <property type="match status" value="1"/>
</dbReference>
<reference evidence="1" key="1">
    <citation type="submission" date="2015-10" db="EMBL/GenBank/DDBJ databases">
        <authorList>
            <person name="Gilbert D.G."/>
        </authorList>
    </citation>
    <scope>NUCLEOTIDE SEQUENCE</scope>
</reference>
<dbReference type="InterPro" id="IPR036280">
    <property type="entry name" value="Multihaem_cyt_sf"/>
</dbReference>
<dbReference type="SUPFAM" id="SSF48695">
    <property type="entry name" value="Multiheme cytochromes"/>
    <property type="match status" value="1"/>
</dbReference>
<dbReference type="AlphaFoldDB" id="A0A160TWT3"/>
<name>A0A160TWT3_9ZZZZ</name>
<sequence>MEPTDVMRRDHFEYLMHHRQISVHLGVRSKRHSLVGCVDCHASQADDGTYISVNEPGQFCRSCHVYTAVKIDCFSCHAAVPDAVVKQ</sequence>
<dbReference type="EMBL" id="CZRL01000097">
    <property type="protein sequence ID" value="CUS53533.1"/>
    <property type="molecule type" value="Genomic_DNA"/>
</dbReference>
<protein>
    <submittedName>
        <fullName evidence="1">Sulfite reduction-associated complex DsrMKJOP multiheme protein DsrJ (=HmeF)</fullName>
    </submittedName>
</protein>
<evidence type="ECO:0000313" key="1">
    <source>
        <dbReference type="EMBL" id="CUS53533.1"/>
    </source>
</evidence>
<organism evidence="1">
    <name type="scientific">hydrothermal vent metagenome</name>
    <dbReference type="NCBI Taxonomy" id="652676"/>
    <lineage>
        <taxon>unclassified sequences</taxon>
        <taxon>metagenomes</taxon>
        <taxon>ecological metagenomes</taxon>
    </lineage>
</organism>
<gene>
    <name evidence="1" type="ORF">MGWOODY_XGa1484</name>
</gene>
<proteinExistence type="predicted"/>